<dbReference type="InterPro" id="IPR018022">
    <property type="entry name" value="IPT"/>
</dbReference>
<dbReference type="OrthoDB" id="775260at2759"/>
<keyword evidence="7" id="KW-1185">Reference proteome</keyword>
<gene>
    <name evidence="6" type="ORF">LAESUDRAFT_271037</name>
</gene>
<dbReference type="InParanoid" id="A0A165HA27"/>
<evidence type="ECO:0000256" key="1">
    <source>
        <dbReference type="ARBA" id="ARBA00005842"/>
    </source>
</evidence>
<organism evidence="6 7">
    <name type="scientific">Laetiporus sulphureus 93-53</name>
    <dbReference type="NCBI Taxonomy" id="1314785"/>
    <lineage>
        <taxon>Eukaryota</taxon>
        <taxon>Fungi</taxon>
        <taxon>Dikarya</taxon>
        <taxon>Basidiomycota</taxon>
        <taxon>Agaricomycotina</taxon>
        <taxon>Agaricomycetes</taxon>
        <taxon>Polyporales</taxon>
        <taxon>Laetiporus</taxon>
    </lineage>
</organism>
<evidence type="ECO:0000313" key="7">
    <source>
        <dbReference type="Proteomes" id="UP000076871"/>
    </source>
</evidence>
<dbReference type="STRING" id="1314785.A0A165HA27"/>
<keyword evidence="4" id="KW-0067">ATP-binding</keyword>
<dbReference type="GO" id="GO:0005739">
    <property type="term" value="C:mitochondrion"/>
    <property type="evidence" value="ECO:0007669"/>
    <property type="project" value="TreeGrafter"/>
</dbReference>
<dbReference type="PANTHER" id="PTHR11088:SF89">
    <property type="entry name" value="TRNA DIMETHYLALLYLTRANSFERASE"/>
    <property type="match status" value="1"/>
</dbReference>
<keyword evidence="3" id="KW-0547">Nucleotide-binding</keyword>
<keyword evidence="2 6" id="KW-0808">Transferase</keyword>
<dbReference type="EMBL" id="KV427607">
    <property type="protein sequence ID" value="KZT11452.1"/>
    <property type="molecule type" value="Genomic_DNA"/>
</dbReference>
<evidence type="ECO:0000256" key="3">
    <source>
        <dbReference type="ARBA" id="ARBA00022741"/>
    </source>
</evidence>
<comment type="similarity">
    <text evidence="1">Belongs to the IPP transferase family.</text>
</comment>
<feature type="region of interest" description="Disordered" evidence="5">
    <location>
        <begin position="469"/>
        <end position="506"/>
    </location>
</feature>
<evidence type="ECO:0000313" key="6">
    <source>
        <dbReference type="EMBL" id="KZT11452.1"/>
    </source>
</evidence>
<dbReference type="GO" id="GO:0052381">
    <property type="term" value="F:tRNA dimethylallyltransferase activity"/>
    <property type="evidence" value="ECO:0007669"/>
    <property type="project" value="InterPro"/>
</dbReference>
<dbReference type="SUPFAM" id="SSF52540">
    <property type="entry name" value="P-loop containing nucleoside triphosphate hydrolases"/>
    <property type="match status" value="1"/>
</dbReference>
<feature type="compositionally biased region" description="Basic and acidic residues" evidence="5">
    <location>
        <begin position="484"/>
        <end position="506"/>
    </location>
</feature>
<dbReference type="GO" id="GO:0005524">
    <property type="term" value="F:ATP binding"/>
    <property type="evidence" value="ECO:0007669"/>
    <property type="project" value="UniProtKB-KW"/>
</dbReference>
<evidence type="ECO:0000256" key="5">
    <source>
        <dbReference type="SAM" id="MobiDB-lite"/>
    </source>
</evidence>
<dbReference type="RefSeq" id="XP_040769192.1">
    <property type="nucleotide sequence ID" value="XM_040901796.1"/>
</dbReference>
<sequence>MALRPLIVICGTTGVGKSKLAIELALAIAQGSENRRHDYRGARIINADAMQVYHGMDIITNKVPVQEMCGIEHLLMGFKQPGEQYFVTEWVRDAMKAIEETHKRNEVPIVVGGTSYWVQHLLFPNRLVSADQNSALSSGDSSVGSEELKPLFASLPAELLDLFNALPARGPSAGAQPGLAMSLYNLLSALDPKTAKLRHWKDTRKVLRSLCIIRDTGRRPSSIYAEQSENIAIPRYRTLLFWLYAKPDILKPRLDARVDRMVEQGLLNEIRALRSIASAGSSVISFQSQGEEETGSREPDIDYTLGIYQSIGYKEFHEFLSNPTSSDDAFQAALESMKSATRKYAKRQIMWIRNQLLPAVNAANNTSRTNIGSDIAPAYVLDATELGESWETNVRATACKITEDFLDEKDLPEPISLSKTACELLSKPAELQARPLRICETCTIHKDSPVMIKEGNAWKAHQRTRVHRKRFKKAHMASASSQCRADDRDSEIEHSASSSNDEHAFS</sequence>
<evidence type="ECO:0000256" key="2">
    <source>
        <dbReference type="ARBA" id="ARBA00022679"/>
    </source>
</evidence>
<dbReference type="Gene3D" id="1.10.20.140">
    <property type="match status" value="1"/>
</dbReference>
<dbReference type="GO" id="GO:0006400">
    <property type="term" value="P:tRNA modification"/>
    <property type="evidence" value="ECO:0007669"/>
    <property type="project" value="TreeGrafter"/>
</dbReference>
<evidence type="ECO:0000256" key="4">
    <source>
        <dbReference type="ARBA" id="ARBA00022840"/>
    </source>
</evidence>
<dbReference type="Gene3D" id="3.40.50.300">
    <property type="entry name" value="P-loop containing nucleotide triphosphate hydrolases"/>
    <property type="match status" value="1"/>
</dbReference>
<reference evidence="6 7" key="1">
    <citation type="journal article" date="2016" name="Mol. Biol. Evol.">
        <title>Comparative Genomics of Early-Diverging Mushroom-Forming Fungi Provides Insights into the Origins of Lignocellulose Decay Capabilities.</title>
        <authorList>
            <person name="Nagy L.G."/>
            <person name="Riley R."/>
            <person name="Tritt A."/>
            <person name="Adam C."/>
            <person name="Daum C."/>
            <person name="Floudas D."/>
            <person name="Sun H."/>
            <person name="Yadav J.S."/>
            <person name="Pangilinan J."/>
            <person name="Larsson K.H."/>
            <person name="Matsuura K."/>
            <person name="Barry K."/>
            <person name="Labutti K."/>
            <person name="Kuo R."/>
            <person name="Ohm R.A."/>
            <person name="Bhattacharya S.S."/>
            <person name="Shirouzu T."/>
            <person name="Yoshinaga Y."/>
            <person name="Martin F.M."/>
            <person name="Grigoriev I.V."/>
            <person name="Hibbett D.S."/>
        </authorList>
    </citation>
    <scope>NUCLEOTIDE SEQUENCE [LARGE SCALE GENOMIC DNA]</scope>
    <source>
        <strain evidence="6 7">93-53</strain>
    </source>
</reference>
<name>A0A165HA27_9APHY</name>
<dbReference type="InterPro" id="IPR027417">
    <property type="entry name" value="P-loop_NTPase"/>
</dbReference>
<protein>
    <submittedName>
        <fullName evidence="6">tRNA isopentenyltransferase</fullName>
    </submittedName>
</protein>
<accession>A0A165HA27</accession>
<dbReference type="PANTHER" id="PTHR11088">
    <property type="entry name" value="TRNA DIMETHYLALLYLTRANSFERASE"/>
    <property type="match status" value="1"/>
</dbReference>
<dbReference type="AlphaFoldDB" id="A0A165HA27"/>
<dbReference type="Pfam" id="PF01715">
    <property type="entry name" value="IPPT"/>
    <property type="match status" value="1"/>
</dbReference>
<dbReference type="FunCoup" id="A0A165HA27">
    <property type="interactions" value="512"/>
</dbReference>
<dbReference type="InterPro" id="IPR039657">
    <property type="entry name" value="Dimethylallyltransferase"/>
</dbReference>
<proteinExistence type="inferred from homology"/>
<dbReference type="Proteomes" id="UP000076871">
    <property type="component" value="Unassembled WGS sequence"/>
</dbReference>
<dbReference type="HAMAP" id="MF_00185">
    <property type="entry name" value="IPP_trans"/>
    <property type="match status" value="1"/>
</dbReference>
<dbReference type="GeneID" id="63818828"/>